<dbReference type="InterPro" id="IPR043519">
    <property type="entry name" value="NT_sf"/>
</dbReference>
<evidence type="ECO:0000313" key="1">
    <source>
        <dbReference type="EMBL" id="AWR95203.1"/>
    </source>
</evidence>
<name>A0A2U9IGP5_9CREN</name>
<organism evidence="1 2">
    <name type="scientific">Acidianus brierleyi</name>
    <dbReference type="NCBI Taxonomy" id="41673"/>
    <lineage>
        <taxon>Archaea</taxon>
        <taxon>Thermoproteota</taxon>
        <taxon>Thermoprotei</taxon>
        <taxon>Sulfolobales</taxon>
        <taxon>Sulfolobaceae</taxon>
        <taxon>Acidianus</taxon>
    </lineage>
</organism>
<dbReference type="SUPFAM" id="SSF81301">
    <property type="entry name" value="Nucleotidyltransferase"/>
    <property type="match status" value="1"/>
</dbReference>
<keyword evidence="2" id="KW-1185">Reference proteome</keyword>
<evidence type="ECO:0008006" key="3">
    <source>
        <dbReference type="Google" id="ProtNLM"/>
    </source>
</evidence>
<reference evidence="1 2" key="1">
    <citation type="submission" date="2018-05" db="EMBL/GenBank/DDBJ databases">
        <title>Complete Genome Sequences of Extremely Thermoacidophilic, Metal-Mobilizing Type-Strain Members of the Archaeal Family Sulfolobaceae: Acidianus brierleyi DSM-1651T, Acidianus sulfidivorans DSM-18786T, Metallosphaera hakonensis DSM-7519T, and Metallosphaera prunae DSM-10039T.</title>
        <authorList>
            <person name="Counts J.A."/>
            <person name="Kelly R.M."/>
        </authorList>
    </citation>
    <scope>NUCLEOTIDE SEQUENCE [LARGE SCALE GENOMIC DNA]</scope>
    <source>
        <strain evidence="1 2">DSM 1651</strain>
    </source>
</reference>
<dbReference type="EMBL" id="CP029289">
    <property type="protein sequence ID" value="AWR95203.1"/>
    <property type="molecule type" value="Genomic_DNA"/>
</dbReference>
<proteinExistence type="predicted"/>
<gene>
    <name evidence="1" type="ORF">DFR85_11945</name>
</gene>
<dbReference type="AlphaFoldDB" id="A0A2U9IGP5"/>
<evidence type="ECO:0000313" key="2">
    <source>
        <dbReference type="Proteomes" id="UP000248044"/>
    </source>
</evidence>
<protein>
    <recommendedName>
        <fullName evidence="3">Polymerase nucleotidyl transferase domain-containing protein</fullName>
    </recommendedName>
</protein>
<dbReference type="KEGG" id="abri:DFR85_11945"/>
<dbReference type="Proteomes" id="UP000248044">
    <property type="component" value="Chromosome"/>
</dbReference>
<sequence length="243" mass="27777">MSNNSIIYMDIAELCGRVKSIGYFGSYTREDYIEGVSDINVFAITEDKSLLIELASNDFSPVVLSENDLQKICSEGEPLCYYIIFDSKVVCGSINATFIKTQKTCERLKKQIVSFLQMSIEGFFRGDQISSLSNAYKSFRSLIQWKYCLTHDMIPLSNKDLDNACKELNMQCATFDDIVNLRKVRMPITLWSLNKIYKEINSQIHIPFPSPIKINELTKGKLSKILLNDKVYLITNEGDRIEV</sequence>
<accession>A0A2U9IGP5</accession>